<gene>
    <name evidence="2" type="ORF">AB5J58_14700</name>
</gene>
<dbReference type="InterPro" id="IPR053169">
    <property type="entry name" value="MUG_Protein"/>
</dbReference>
<dbReference type="RefSeq" id="WP_369187776.1">
    <property type="nucleotide sequence ID" value="NZ_CP163431.1"/>
</dbReference>
<dbReference type="InterPro" id="IPR008928">
    <property type="entry name" value="6-hairpin_glycosidase_sf"/>
</dbReference>
<name>A0AB39M8X1_9ACTN</name>
<protein>
    <submittedName>
        <fullName evidence="2">Glycoside hydrolase family 76 protein</fullName>
    </submittedName>
</protein>
<dbReference type="AlphaFoldDB" id="A0AB39M8X1"/>
<keyword evidence="2" id="KW-0378">Hydrolase</keyword>
<sequence>MTSTAVRVRRTGAGLTAALALLVPALGGTAVADAQASVCNKYCDARDPALSPGDRQPVTASIYSRGIALHFDDTDAMGWASITNGSAGDEVWLDRSFDGGRTWSSGSKLGDTTVPAGQGGWRTLMYNVDDWNALGVGALRACGKAGDRAEIACTPWARTTWNAGSRSTAAATALMQSYNLGTGLFDTTGWWNSANALTALIDNVRVTGMGSYKYAIGNTYDRNLSAQGGNFTNDYIDDTGWWGLAWVDAYDLTGDSRYLNTARADADYMARYWDNTCGGGVWWSTAKTYKNAIANSLYLELTAALHNRIAGDSAYLGRANAEWSWFKGTGMINGSHLVNDGINLSTCGNNGDTTWSYNQGVLLGGLSELYRATGDSSLLTTGRQIGDASTTSTALNSGGILREPCEASGCGGDGPSFKGAYVRGLSAFNSRLSDRPYTTYIKRQADTAYANDRNSLDAYGLHWAGPLDSTDAARQQSALDLMNAAN</sequence>
<proteinExistence type="predicted"/>
<dbReference type="EMBL" id="CP163431">
    <property type="protein sequence ID" value="XDQ01368.1"/>
    <property type="molecule type" value="Genomic_DNA"/>
</dbReference>
<dbReference type="InterPro" id="IPR005198">
    <property type="entry name" value="Glyco_hydro_76"/>
</dbReference>
<evidence type="ECO:0000256" key="1">
    <source>
        <dbReference type="SAM" id="SignalP"/>
    </source>
</evidence>
<dbReference type="Gene3D" id="1.50.10.20">
    <property type="match status" value="1"/>
</dbReference>
<keyword evidence="1" id="KW-0732">Signal</keyword>
<feature type="signal peptide" evidence="1">
    <location>
        <begin position="1"/>
        <end position="36"/>
    </location>
</feature>
<dbReference type="SUPFAM" id="SSF48208">
    <property type="entry name" value="Six-hairpin glycosidases"/>
    <property type="match status" value="1"/>
</dbReference>
<dbReference type="GO" id="GO:0005975">
    <property type="term" value="P:carbohydrate metabolic process"/>
    <property type="evidence" value="ECO:0007669"/>
    <property type="project" value="InterPro"/>
</dbReference>
<feature type="chain" id="PRO_5044208207" evidence="1">
    <location>
        <begin position="37"/>
        <end position="486"/>
    </location>
</feature>
<dbReference type="PANTHER" id="PTHR47791">
    <property type="entry name" value="MEIOTICALLY UP-REGULATED GENE 191 PROTEIN"/>
    <property type="match status" value="1"/>
</dbReference>
<dbReference type="Pfam" id="PF03663">
    <property type="entry name" value="Glyco_hydro_76"/>
    <property type="match status" value="1"/>
</dbReference>
<evidence type="ECO:0000313" key="2">
    <source>
        <dbReference type="EMBL" id="XDQ01368.1"/>
    </source>
</evidence>
<accession>A0AB39M8X1</accession>
<reference evidence="2" key="1">
    <citation type="submission" date="2024-07" db="EMBL/GenBank/DDBJ databases">
        <authorList>
            <person name="Yu S.T."/>
        </authorList>
    </citation>
    <scope>NUCLEOTIDE SEQUENCE</scope>
    <source>
        <strain evidence="2">R08</strain>
    </source>
</reference>
<organism evidence="2">
    <name type="scientific">Streptomyces sp. R08</name>
    <dbReference type="NCBI Taxonomy" id="3238624"/>
    <lineage>
        <taxon>Bacteria</taxon>
        <taxon>Bacillati</taxon>
        <taxon>Actinomycetota</taxon>
        <taxon>Actinomycetes</taxon>
        <taxon>Kitasatosporales</taxon>
        <taxon>Streptomycetaceae</taxon>
        <taxon>Streptomyces</taxon>
    </lineage>
</organism>
<dbReference type="GO" id="GO:0016787">
    <property type="term" value="F:hydrolase activity"/>
    <property type="evidence" value="ECO:0007669"/>
    <property type="project" value="UniProtKB-KW"/>
</dbReference>
<dbReference type="PANTHER" id="PTHR47791:SF1">
    <property type="entry name" value="ENDO MANNANASE, GH76 FAMILY (EUROFUNG)"/>
    <property type="match status" value="1"/>
</dbReference>